<dbReference type="Proteomes" id="UP000708576">
    <property type="component" value="Unassembled WGS sequence"/>
</dbReference>
<dbReference type="PANTHER" id="PTHR12001">
    <property type="entry name" value="GERANYLGERANYL PYROPHOSPHATE SYNTHASE"/>
    <property type="match status" value="1"/>
</dbReference>
<dbReference type="Pfam" id="PF00348">
    <property type="entry name" value="polyprenyl_synt"/>
    <property type="match status" value="1"/>
</dbReference>
<comment type="caution">
    <text evidence="7">The sequence shown here is derived from an EMBL/GenBank/DDBJ whole genome shotgun (WGS) entry which is preliminary data.</text>
</comment>
<dbReference type="EMBL" id="JAGUCO010000001">
    <property type="protein sequence ID" value="MBS2096810.1"/>
    <property type="molecule type" value="Genomic_DNA"/>
</dbReference>
<dbReference type="PANTHER" id="PTHR12001:SF85">
    <property type="entry name" value="SHORT CHAIN ISOPRENYL DIPHOSPHATE SYNTHASE"/>
    <property type="match status" value="1"/>
</dbReference>
<keyword evidence="4" id="KW-0479">Metal-binding</keyword>
<dbReference type="PROSITE" id="PS00444">
    <property type="entry name" value="POLYPRENYL_SYNTHASE_2"/>
    <property type="match status" value="1"/>
</dbReference>
<keyword evidence="3 6" id="KW-0808">Transferase</keyword>
<comment type="similarity">
    <text evidence="2 6">Belongs to the FPP/GGPP synthase family.</text>
</comment>
<dbReference type="InterPro" id="IPR033749">
    <property type="entry name" value="Polyprenyl_synt_CS"/>
</dbReference>
<evidence type="ECO:0000256" key="4">
    <source>
        <dbReference type="ARBA" id="ARBA00022723"/>
    </source>
</evidence>
<comment type="cofactor">
    <cofactor evidence="1">
        <name>Mg(2+)</name>
        <dbReference type="ChEBI" id="CHEBI:18420"/>
    </cofactor>
</comment>
<organism evidence="7 8">
    <name type="scientific">Carboxylicivirga linearis</name>
    <dbReference type="NCBI Taxonomy" id="1628157"/>
    <lineage>
        <taxon>Bacteria</taxon>
        <taxon>Pseudomonadati</taxon>
        <taxon>Bacteroidota</taxon>
        <taxon>Bacteroidia</taxon>
        <taxon>Marinilabiliales</taxon>
        <taxon>Marinilabiliaceae</taxon>
        <taxon>Carboxylicivirga</taxon>
    </lineage>
</organism>
<protein>
    <submittedName>
        <fullName evidence="7">Polyprenyl synthetase family protein</fullName>
    </submittedName>
</protein>
<evidence type="ECO:0000256" key="1">
    <source>
        <dbReference type="ARBA" id="ARBA00001946"/>
    </source>
</evidence>
<evidence type="ECO:0000313" key="8">
    <source>
        <dbReference type="Proteomes" id="UP000708576"/>
    </source>
</evidence>
<accession>A0ABS5JPL7</accession>
<evidence type="ECO:0000256" key="6">
    <source>
        <dbReference type="RuleBase" id="RU004466"/>
    </source>
</evidence>
<evidence type="ECO:0000256" key="3">
    <source>
        <dbReference type="ARBA" id="ARBA00022679"/>
    </source>
</evidence>
<name>A0ABS5JPL7_9BACT</name>
<gene>
    <name evidence="7" type="ORF">KEM10_00885</name>
</gene>
<dbReference type="InterPro" id="IPR000092">
    <property type="entry name" value="Polyprenyl_synt"/>
</dbReference>
<dbReference type="CDD" id="cd00685">
    <property type="entry name" value="Trans_IPPS_HT"/>
    <property type="match status" value="1"/>
</dbReference>
<proteinExistence type="inferred from homology"/>
<dbReference type="Gene3D" id="1.10.600.10">
    <property type="entry name" value="Farnesyl Diphosphate Synthase"/>
    <property type="match status" value="1"/>
</dbReference>
<reference evidence="7 8" key="1">
    <citation type="journal article" date="2015" name="Int. J. Syst. Evol. Microbiol.">
        <title>Carboxylicivirga linearis sp. nov., isolated from a sea cucumber culture pond.</title>
        <authorList>
            <person name="Wang F.Q."/>
            <person name="Zhou Y.X."/>
            <person name="Lin X.Z."/>
            <person name="Chen G.J."/>
            <person name="Du Z.J."/>
        </authorList>
    </citation>
    <scope>NUCLEOTIDE SEQUENCE [LARGE SCALE GENOMIC DNA]</scope>
    <source>
        <strain evidence="7 8">FB218</strain>
    </source>
</reference>
<keyword evidence="8" id="KW-1185">Reference proteome</keyword>
<dbReference type="InterPro" id="IPR008949">
    <property type="entry name" value="Isoprenoid_synthase_dom_sf"/>
</dbReference>
<keyword evidence="5" id="KW-0460">Magnesium</keyword>
<evidence type="ECO:0000313" key="7">
    <source>
        <dbReference type="EMBL" id="MBS2096810.1"/>
    </source>
</evidence>
<dbReference type="SUPFAM" id="SSF48576">
    <property type="entry name" value="Terpenoid synthases"/>
    <property type="match status" value="1"/>
</dbReference>
<evidence type="ECO:0000256" key="5">
    <source>
        <dbReference type="ARBA" id="ARBA00022842"/>
    </source>
</evidence>
<evidence type="ECO:0000256" key="2">
    <source>
        <dbReference type="ARBA" id="ARBA00006706"/>
    </source>
</evidence>
<dbReference type="SFLD" id="SFLDS00005">
    <property type="entry name" value="Isoprenoid_Synthase_Type_I"/>
    <property type="match status" value="1"/>
</dbReference>
<sequence length="324" mass="36713">MTTIAELQKVVEIALNKENFVTEPEALYQPIEYVMSLGGKRIRPTMCLAGCYLFDDNFENALSAGLAVEVFHNFTLLHDDVMDNAEVRRNQPTVHIKWDENTAILSGDAMLIKAYQYLSKVDESVLKSVLDLFSQTAIEVCEGQQYDMEFESRTNVTVDEYLNMIRLKTAVLLAGSLKAGAIIGKANEKDATHLYEFGENIGLAFQLQDDFLDVYGDEKTFGKAIGGDIVANKKTFLLINALERASGSLMEELQEWVNIKSFNRDEKIEAVRNIYNQIGVDEIARKKMNDYFEKALTSLEKVNGKESMKEELREFAVKLIKRSR</sequence>
<dbReference type="SFLD" id="SFLDG01017">
    <property type="entry name" value="Polyprenyl_Transferase_Like"/>
    <property type="match status" value="1"/>
</dbReference>
<dbReference type="RefSeq" id="WP_212212264.1">
    <property type="nucleotide sequence ID" value="NZ_JAGUCO010000001.1"/>
</dbReference>